<dbReference type="GO" id="GO:0006508">
    <property type="term" value="P:proteolysis"/>
    <property type="evidence" value="ECO:0007669"/>
    <property type="project" value="InterPro"/>
</dbReference>
<evidence type="ECO:0000256" key="1">
    <source>
        <dbReference type="ARBA" id="ARBA00023157"/>
    </source>
</evidence>
<keyword evidence="5" id="KW-1185">Reference proteome</keyword>
<evidence type="ECO:0000259" key="3">
    <source>
        <dbReference type="PROSITE" id="PS50240"/>
    </source>
</evidence>
<feature type="region of interest" description="Disordered" evidence="2">
    <location>
        <begin position="50"/>
        <end position="70"/>
    </location>
</feature>
<dbReference type="Proteomes" id="UP000466442">
    <property type="component" value="Unassembled WGS sequence"/>
</dbReference>
<dbReference type="PANTHER" id="PTHR24252:SF7">
    <property type="entry name" value="HYALIN"/>
    <property type="match status" value="1"/>
</dbReference>
<dbReference type="InterPro" id="IPR001254">
    <property type="entry name" value="Trypsin_dom"/>
</dbReference>
<dbReference type="PANTHER" id="PTHR24252">
    <property type="entry name" value="ACROSIN-RELATED"/>
    <property type="match status" value="1"/>
</dbReference>
<dbReference type="SUPFAM" id="SSF50494">
    <property type="entry name" value="Trypsin-like serine proteases"/>
    <property type="match status" value="1"/>
</dbReference>
<protein>
    <recommendedName>
        <fullName evidence="3">Peptidase S1 domain-containing protein</fullName>
    </recommendedName>
</protein>
<comment type="caution">
    <text evidence="4">The sequence shown here is derived from an EMBL/GenBank/DDBJ whole genome shotgun (WGS) entry which is preliminary data.</text>
</comment>
<sequence>MNLLFTKEELREIFRPPTNVTRRVPSKPPLYTRHNDATRHTGFQRPAVMPTIRKPTRPTKPPTSGRKGLSTAARMQMPWPKMLHWGIIVVGCAIVQSSLQETYTVGDKWENIVQNPDLPKPLMKNTKWIINATNPAARVRVLCTDFRLALSPPNSCRYAKVIFDDGVKKRFKCEAQWDLMVQGRSSSMSVELEVTPGGGGFLNCSAKQISPPSEQEVIDLSPELPAVRIAFPKVRGLDQVKVWKFQSTSEDQISLQCSFGMENPARSTNKCVKDILTIDAGEGPKQHCGSDRVVVISKEKEIKMRFDTFPGTGAHIDCIAQGISGPDPNEYNNVKYSEEDSAEFGTVSGPKGTTCACGLANKDSKRIINGRESTESKYPFMVSLRTPTNLHFCGASIISPIHILTAAHCVSNKDRKNRPEPETLMPVVGAHHRMEDASHGETQKLKVKEVFVPESWFEVKGSLSNDIAILLLETPIRFSKFVSPVCLTPTLPPMVNKFIKAMGWGVTEFGNPDKLMEASVQVLDKAVCNDNAKEICFKTGKSASCN</sequence>
<accession>A0A8S9WV22</accession>
<dbReference type="InterPro" id="IPR018114">
    <property type="entry name" value="TRYPSIN_HIS"/>
</dbReference>
<dbReference type="CDD" id="cd00190">
    <property type="entry name" value="Tryp_SPc"/>
    <property type="match status" value="1"/>
</dbReference>
<dbReference type="AlphaFoldDB" id="A0A8S9WV22"/>
<dbReference type="Pfam" id="PF00089">
    <property type="entry name" value="Trypsin"/>
    <property type="match status" value="1"/>
</dbReference>
<dbReference type="EMBL" id="WIXP02000013">
    <property type="protein sequence ID" value="KAF6200547.1"/>
    <property type="molecule type" value="Genomic_DNA"/>
</dbReference>
<evidence type="ECO:0000313" key="5">
    <source>
        <dbReference type="Proteomes" id="UP000466442"/>
    </source>
</evidence>
<evidence type="ECO:0000313" key="4">
    <source>
        <dbReference type="EMBL" id="KAF6200547.1"/>
    </source>
</evidence>
<dbReference type="Gene3D" id="2.40.10.10">
    <property type="entry name" value="Trypsin-like serine proteases"/>
    <property type="match status" value="1"/>
</dbReference>
<name>A0A8S9WV22_APOLU</name>
<dbReference type="InterPro" id="IPR043504">
    <property type="entry name" value="Peptidase_S1_PA_chymotrypsin"/>
</dbReference>
<dbReference type="InterPro" id="IPR009003">
    <property type="entry name" value="Peptidase_S1_PA"/>
</dbReference>
<dbReference type="GO" id="GO:0004252">
    <property type="term" value="F:serine-type endopeptidase activity"/>
    <property type="evidence" value="ECO:0007669"/>
    <property type="project" value="InterPro"/>
</dbReference>
<dbReference type="PROSITE" id="PS50240">
    <property type="entry name" value="TRYPSIN_DOM"/>
    <property type="match status" value="1"/>
</dbReference>
<dbReference type="PROSITE" id="PS00134">
    <property type="entry name" value="TRYPSIN_HIS"/>
    <property type="match status" value="1"/>
</dbReference>
<dbReference type="PRINTS" id="PR00722">
    <property type="entry name" value="CHYMOTRYPSIN"/>
</dbReference>
<reference evidence="4" key="1">
    <citation type="journal article" date="2021" name="Mol. Ecol. Resour.">
        <title>Apolygus lucorum genome provides insights into omnivorousness and mesophyll feeding.</title>
        <authorList>
            <person name="Liu Y."/>
            <person name="Liu H."/>
            <person name="Wang H."/>
            <person name="Huang T."/>
            <person name="Liu B."/>
            <person name="Yang B."/>
            <person name="Yin L."/>
            <person name="Li B."/>
            <person name="Zhang Y."/>
            <person name="Zhang S."/>
            <person name="Jiang F."/>
            <person name="Zhang X."/>
            <person name="Ren Y."/>
            <person name="Wang B."/>
            <person name="Wang S."/>
            <person name="Lu Y."/>
            <person name="Wu K."/>
            <person name="Fan W."/>
            <person name="Wang G."/>
        </authorList>
    </citation>
    <scope>NUCLEOTIDE SEQUENCE</scope>
    <source>
        <strain evidence="4">12Hb</strain>
    </source>
</reference>
<feature type="non-terminal residue" evidence="4">
    <location>
        <position position="546"/>
    </location>
</feature>
<feature type="domain" description="Peptidase S1" evidence="3">
    <location>
        <begin position="367"/>
        <end position="546"/>
    </location>
</feature>
<dbReference type="OrthoDB" id="10064156at2759"/>
<evidence type="ECO:0000256" key="2">
    <source>
        <dbReference type="SAM" id="MobiDB-lite"/>
    </source>
</evidence>
<proteinExistence type="predicted"/>
<dbReference type="InterPro" id="IPR001314">
    <property type="entry name" value="Peptidase_S1A"/>
</dbReference>
<gene>
    <name evidence="4" type="ORF">GE061_004990</name>
</gene>
<dbReference type="FunFam" id="2.40.10.10:FF:000068">
    <property type="entry name" value="transmembrane protease serine 2"/>
    <property type="match status" value="1"/>
</dbReference>
<keyword evidence="1" id="KW-1015">Disulfide bond</keyword>
<organism evidence="4 5">
    <name type="scientific">Apolygus lucorum</name>
    <name type="common">Small green plant bug</name>
    <name type="synonym">Lygocoris lucorum</name>
    <dbReference type="NCBI Taxonomy" id="248454"/>
    <lineage>
        <taxon>Eukaryota</taxon>
        <taxon>Metazoa</taxon>
        <taxon>Ecdysozoa</taxon>
        <taxon>Arthropoda</taxon>
        <taxon>Hexapoda</taxon>
        <taxon>Insecta</taxon>
        <taxon>Pterygota</taxon>
        <taxon>Neoptera</taxon>
        <taxon>Paraneoptera</taxon>
        <taxon>Hemiptera</taxon>
        <taxon>Heteroptera</taxon>
        <taxon>Panheteroptera</taxon>
        <taxon>Cimicomorpha</taxon>
        <taxon>Miridae</taxon>
        <taxon>Mirini</taxon>
        <taxon>Apolygus</taxon>
    </lineage>
</organism>
<dbReference type="SMART" id="SM00020">
    <property type="entry name" value="Tryp_SPc"/>
    <property type="match status" value="1"/>
</dbReference>